<keyword evidence="6 8" id="KW-0378">Hydrolase</keyword>
<feature type="active site" description="Proton acceptor" evidence="8 9">
    <location>
        <position position="74"/>
    </location>
</feature>
<dbReference type="NCBIfam" id="TIGR00628">
    <property type="entry name" value="ung"/>
    <property type="match status" value="1"/>
</dbReference>
<dbReference type="HAMAP" id="MF_00148">
    <property type="entry name" value="UDG"/>
    <property type="match status" value="1"/>
</dbReference>
<keyword evidence="5 8" id="KW-0227">DNA damage</keyword>
<dbReference type="PROSITE" id="PS00130">
    <property type="entry name" value="U_DNA_GLYCOSYLASE"/>
    <property type="match status" value="1"/>
</dbReference>
<comment type="catalytic activity">
    <reaction evidence="1 8 10">
        <text>Hydrolyzes single-stranded DNA or mismatched double-stranded DNA and polynucleotides, releasing free uracil.</text>
        <dbReference type="EC" id="3.2.2.27"/>
    </reaction>
</comment>
<organism evidence="12 13">
    <name type="scientific">Dactylosporangium maewongense</name>
    <dbReference type="NCBI Taxonomy" id="634393"/>
    <lineage>
        <taxon>Bacteria</taxon>
        <taxon>Bacillati</taxon>
        <taxon>Actinomycetota</taxon>
        <taxon>Actinomycetes</taxon>
        <taxon>Micromonosporales</taxon>
        <taxon>Micromonosporaceae</taxon>
        <taxon>Dactylosporangium</taxon>
    </lineage>
</organism>
<dbReference type="PANTHER" id="PTHR11264">
    <property type="entry name" value="URACIL-DNA GLYCOSYLASE"/>
    <property type="match status" value="1"/>
</dbReference>
<name>A0ABP4L976_9ACTN</name>
<evidence type="ECO:0000256" key="2">
    <source>
        <dbReference type="ARBA" id="ARBA00002631"/>
    </source>
</evidence>
<proteinExistence type="inferred from homology"/>
<keyword evidence="7 8" id="KW-0234">DNA repair</keyword>
<evidence type="ECO:0000256" key="6">
    <source>
        <dbReference type="ARBA" id="ARBA00022801"/>
    </source>
</evidence>
<comment type="caution">
    <text evidence="12">The sequence shown here is derived from an EMBL/GenBank/DDBJ whole genome shotgun (WGS) entry which is preliminary data.</text>
</comment>
<dbReference type="PANTHER" id="PTHR11264:SF0">
    <property type="entry name" value="URACIL-DNA GLYCOSYLASE"/>
    <property type="match status" value="1"/>
</dbReference>
<dbReference type="SUPFAM" id="SSF52141">
    <property type="entry name" value="Uracil-DNA glycosylase-like"/>
    <property type="match status" value="1"/>
</dbReference>
<evidence type="ECO:0000256" key="7">
    <source>
        <dbReference type="ARBA" id="ARBA00023204"/>
    </source>
</evidence>
<dbReference type="Gene3D" id="3.40.470.10">
    <property type="entry name" value="Uracil-DNA glycosylase-like domain"/>
    <property type="match status" value="1"/>
</dbReference>
<evidence type="ECO:0000259" key="11">
    <source>
        <dbReference type="SMART" id="SM00986"/>
    </source>
</evidence>
<gene>
    <name evidence="8" type="primary">ung</name>
    <name evidence="12" type="ORF">GCM10009827_035560</name>
</gene>
<keyword evidence="8" id="KW-0963">Cytoplasm</keyword>
<reference evidence="13" key="1">
    <citation type="journal article" date="2019" name="Int. J. Syst. Evol. Microbiol.">
        <title>The Global Catalogue of Microorganisms (GCM) 10K type strain sequencing project: providing services to taxonomists for standard genome sequencing and annotation.</title>
        <authorList>
            <consortium name="The Broad Institute Genomics Platform"/>
            <consortium name="The Broad Institute Genome Sequencing Center for Infectious Disease"/>
            <person name="Wu L."/>
            <person name="Ma J."/>
        </authorList>
    </citation>
    <scope>NUCLEOTIDE SEQUENCE [LARGE SCALE GENOMIC DNA]</scope>
    <source>
        <strain evidence="13">JCM 15933</strain>
    </source>
</reference>
<sequence length="236" mass="25743">MNASAKPVYLLDFMPDDWREAVTPYVDPTAVAALSSFVVEEYKTGPVYPRKQDIYAAYRLSPLASTRVLILGQDPYIKPGQAHGLSFSVPQGVRVPPSLENVYREMRDDLGVTPPPSGDLTPWCRQGVMLLNAVLTVRAGTSNSHKGRGWENVTDATIQALNAKTDRVVFVLWGAAAKAKAHLVTNDRHVVLRAGHPSPMNPTGFLGSRPFSRINAALTATGTQPIRWSPSMPRPS</sequence>
<dbReference type="RefSeq" id="WP_344503034.1">
    <property type="nucleotide sequence ID" value="NZ_BAAAQD010000006.1"/>
</dbReference>
<dbReference type="CDD" id="cd10027">
    <property type="entry name" value="UDG-F1-like"/>
    <property type="match status" value="1"/>
</dbReference>
<comment type="similarity">
    <text evidence="3 8 10">Belongs to the uracil-DNA glycosylase (UDG) superfamily. UNG family.</text>
</comment>
<dbReference type="EMBL" id="BAAAQD010000006">
    <property type="protein sequence ID" value="GAA1517476.1"/>
    <property type="molecule type" value="Genomic_DNA"/>
</dbReference>
<evidence type="ECO:0000256" key="5">
    <source>
        <dbReference type="ARBA" id="ARBA00022763"/>
    </source>
</evidence>
<protein>
    <recommendedName>
        <fullName evidence="4 8">Uracil-DNA glycosylase</fullName>
        <shortName evidence="8">UDG</shortName>
        <ecNumber evidence="4 8">3.2.2.27</ecNumber>
    </recommendedName>
</protein>
<dbReference type="InterPro" id="IPR036895">
    <property type="entry name" value="Uracil-DNA_glycosylase-like_sf"/>
</dbReference>
<evidence type="ECO:0000256" key="8">
    <source>
        <dbReference type="HAMAP-Rule" id="MF_00148"/>
    </source>
</evidence>
<evidence type="ECO:0000256" key="9">
    <source>
        <dbReference type="PROSITE-ProRule" id="PRU10072"/>
    </source>
</evidence>
<dbReference type="InterPro" id="IPR018085">
    <property type="entry name" value="Ura-DNA_Glyclase_AS"/>
</dbReference>
<dbReference type="EC" id="3.2.2.27" evidence="4 8"/>
<evidence type="ECO:0000256" key="10">
    <source>
        <dbReference type="RuleBase" id="RU003780"/>
    </source>
</evidence>
<dbReference type="NCBIfam" id="NF003592">
    <property type="entry name" value="PRK05254.1-5"/>
    <property type="match status" value="1"/>
</dbReference>
<dbReference type="InterPro" id="IPR002043">
    <property type="entry name" value="UDG_fam1"/>
</dbReference>
<feature type="domain" description="Uracil-DNA glycosylase-like" evidence="11">
    <location>
        <begin position="59"/>
        <end position="218"/>
    </location>
</feature>
<keyword evidence="13" id="KW-1185">Reference proteome</keyword>
<evidence type="ECO:0000313" key="13">
    <source>
        <dbReference type="Proteomes" id="UP001501470"/>
    </source>
</evidence>
<dbReference type="InterPro" id="IPR005122">
    <property type="entry name" value="Uracil-DNA_glycosylase-like"/>
</dbReference>
<dbReference type="Pfam" id="PF03167">
    <property type="entry name" value="UDG"/>
    <property type="match status" value="1"/>
</dbReference>
<dbReference type="SMART" id="SM00986">
    <property type="entry name" value="UDG"/>
    <property type="match status" value="1"/>
</dbReference>
<evidence type="ECO:0000256" key="3">
    <source>
        <dbReference type="ARBA" id="ARBA00008184"/>
    </source>
</evidence>
<comment type="function">
    <text evidence="2 8 10">Excises uracil residues from the DNA which can arise as a result of misincorporation of dUMP residues by DNA polymerase or due to deamination of cytosine.</text>
</comment>
<accession>A0ABP4L976</accession>
<dbReference type="NCBIfam" id="NF003588">
    <property type="entry name" value="PRK05254.1-1"/>
    <property type="match status" value="1"/>
</dbReference>
<evidence type="ECO:0000313" key="12">
    <source>
        <dbReference type="EMBL" id="GAA1517476.1"/>
    </source>
</evidence>
<dbReference type="Proteomes" id="UP001501470">
    <property type="component" value="Unassembled WGS sequence"/>
</dbReference>
<dbReference type="SMART" id="SM00987">
    <property type="entry name" value="UreE_C"/>
    <property type="match status" value="1"/>
</dbReference>
<evidence type="ECO:0000256" key="4">
    <source>
        <dbReference type="ARBA" id="ARBA00012030"/>
    </source>
</evidence>
<comment type="subcellular location">
    <subcellularLocation>
        <location evidence="8">Cytoplasm</location>
    </subcellularLocation>
</comment>
<dbReference type="NCBIfam" id="NF003589">
    <property type="entry name" value="PRK05254.1-2"/>
    <property type="match status" value="1"/>
</dbReference>
<evidence type="ECO:0000256" key="1">
    <source>
        <dbReference type="ARBA" id="ARBA00001400"/>
    </source>
</evidence>